<dbReference type="STRING" id="28125.HMPREF3202_00949"/>
<dbReference type="GO" id="GO:0016020">
    <property type="term" value="C:membrane"/>
    <property type="evidence" value="ECO:0007669"/>
    <property type="project" value="InterPro"/>
</dbReference>
<evidence type="ECO:0000313" key="3">
    <source>
        <dbReference type="Proteomes" id="UP000070093"/>
    </source>
</evidence>
<dbReference type="Proteomes" id="UP000070093">
    <property type="component" value="Unassembled WGS sequence"/>
</dbReference>
<keyword evidence="1" id="KW-0812">Transmembrane</keyword>
<dbReference type="PATRIC" id="fig|28125.4.peg.935"/>
<gene>
    <name evidence="2" type="ORF">HMPREF3202_00949</name>
</gene>
<comment type="caution">
    <text evidence="2">The sequence shown here is derived from an EMBL/GenBank/DDBJ whole genome shotgun (WGS) entry which is preliminary data.</text>
</comment>
<dbReference type="NCBIfam" id="TIGR02046">
    <property type="entry name" value="sdhC_b558_fam"/>
    <property type="match status" value="1"/>
</dbReference>
<protein>
    <submittedName>
        <fullName evidence="2">Succinate dehydrogenase cytochrome B subunit, b558 family</fullName>
    </submittedName>
</protein>
<dbReference type="AlphaFoldDB" id="A0A137SYN4"/>
<organism evidence="2 3">
    <name type="scientific">Prevotella bivia</name>
    <dbReference type="NCBI Taxonomy" id="28125"/>
    <lineage>
        <taxon>Bacteria</taxon>
        <taxon>Pseudomonadati</taxon>
        <taxon>Bacteroidota</taxon>
        <taxon>Bacteroidia</taxon>
        <taxon>Bacteroidales</taxon>
        <taxon>Prevotellaceae</taxon>
        <taxon>Prevotella</taxon>
    </lineage>
</organism>
<name>A0A137SYN4_9BACT</name>
<dbReference type="InterPro" id="IPR034804">
    <property type="entry name" value="SQR/QFR_C/D"/>
</dbReference>
<dbReference type="eggNOG" id="ENOG502Z7RU">
    <property type="taxonomic scope" value="Bacteria"/>
</dbReference>
<dbReference type="Gene3D" id="1.20.1300.10">
    <property type="entry name" value="Fumarate reductase/succinate dehydrogenase, transmembrane subunit"/>
    <property type="match status" value="1"/>
</dbReference>
<feature type="transmembrane region" description="Helical" evidence="1">
    <location>
        <begin position="116"/>
        <end position="139"/>
    </location>
</feature>
<evidence type="ECO:0000256" key="1">
    <source>
        <dbReference type="SAM" id="Phobius"/>
    </source>
</evidence>
<dbReference type="InterPro" id="IPR011138">
    <property type="entry name" value="Cytochrome_b-558"/>
</dbReference>
<feature type="transmembrane region" description="Helical" evidence="1">
    <location>
        <begin position="174"/>
        <end position="195"/>
    </location>
</feature>
<keyword evidence="1" id="KW-1133">Transmembrane helix</keyword>
<feature type="transmembrane region" description="Helical" evidence="1">
    <location>
        <begin position="30"/>
        <end position="56"/>
    </location>
</feature>
<evidence type="ECO:0000313" key="2">
    <source>
        <dbReference type="EMBL" id="KXO17583.1"/>
    </source>
</evidence>
<dbReference type="SUPFAM" id="SSF81343">
    <property type="entry name" value="Fumarate reductase respiratory complex transmembrane subunits"/>
    <property type="match status" value="1"/>
</dbReference>
<sequence length="242" mass="27556">MKDEENSNKLNKIKINSFMWLINSPIGRKVMMAVTGFALILFLTFHLCMNVVAFFSGEGYNMVCEFLGSNWYAVAGTAGLGALAVAHIVYAFILTAQNRRARGNERYAVTSRRPEVSWASQNMLVLGLIVFIGLALHLYNFWAHMMFAELAHIEVAYSPADGFAWIKDTFSNPVFSILYLIWMVAIWFHLSHGFWSSMQTFGWSGKVWLKRWQCIGLVYVTIMMAIFVFLVLAFWLGFAPSL</sequence>
<keyword evidence="1" id="KW-0472">Membrane</keyword>
<proteinExistence type="predicted"/>
<dbReference type="CDD" id="cd03498">
    <property type="entry name" value="SQR_TypeB_2_TM"/>
    <property type="match status" value="1"/>
</dbReference>
<reference evidence="2 3" key="1">
    <citation type="submission" date="2016-02" db="EMBL/GenBank/DDBJ databases">
        <authorList>
            <person name="Wen L."/>
            <person name="He K."/>
            <person name="Yang H."/>
        </authorList>
    </citation>
    <scope>NUCLEOTIDE SEQUENCE [LARGE SCALE GENOMIC DNA]</scope>
    <source>
        <strain evidence="2 3">GED7880</strain>
    </source>
</reference>
<feature type="transmembrane region" description="Helical" evidence="1">
    <location>
        <begin position="216"/>
        <end position="238"/>
    </location>
</feature>
<dbReference type="EMBL" id="LTAG01000039">
    <property type="protein sequence ID" value="KXO17583.1"/>
    <property type="molecule type" value="Genomic_DNA"/>
</dbReference>
<accession>A0A137SYN4</accession>
<feature type="transmembrane region" description="Helical" evidence="1">
    <location>
        <begin position="71"/>
        <end position="95"/>
    </location>
</feature>